<evidence type="ECO:0000313" key="3">
    <source>
        <dbReference type="Proteomes" id="UP000481033"/>
    </source>
</evidence>
<keyword evidence="3" id="KW-1185">Reference proteome</keyword>
<dbReference type="AlphaFoldDB" id="A0A6M0RK19"/>
<dbReference type="CDD" id="cd03801">
    <property type="entry name" value="GT4_PimA-like"/>
    <property type="match status" value="1"/>
</dbReference>
<gene>
    <name evidence="2" type="ORF">DXZ20_10745</name>
</gene>
<dbReference type="Pfam" id="PF00534">
    <property type="entry name" value="Glycos_transf_1"/>
    <property type="match status" value="1"/>
</dbReference>
<proteinExistence type="predicted"/>
<feature type="domain" description="Glycosyl transferase family 1" evidence="1">
    <location>
        <begin position="225"/>
        <end position="383"/>
    </location>
</feature>
<dbReference type="PANTHER" id="PTHR12526">
    <property type="entry name" value="GLYCOSYLTRANSFERASE"/>
    <property type="match status" value="1"/>
</dbReference>
<dbReference type="Gene3D" id="3.40.50.2000">
    <property type="entry name" value="Glycogen Phosphorylase B"/>
    <property type="match status" value="2"/>
</dbReference>
<comment type="caution">
    <text evidence="2">The sequence shown here is derived from an EMBL/GenBank/DDBJ whole genome shotgun (WGS) entry which is preliminary data.</text>
</comment>
<reference evidence="2 3" key="1">
    <citation type="journal article" date="2020" name="Microb. Ecol.">
        <title>Ecogenomics of the Marine Benthic Filamentous Cyanobacterium Adonisia.</title>
        <authorList>
            <person name="Walter J.M."/>
            <person name="Coutinho F.H."/>
            <person name="Leomil L."/>
            <person name="Hargreaves P.I."/>
            <person name="Campeao M.E."/>
            <person name="Vieira V.V."/>
            <person name="Silva B.S."/>
            <person name="Fistarol G.O."/>
            <person name="Salomon P.S."/>
            <person name="Sawabe T."/>
            <person name="Mino S."/>
            <person name="Hosokawa M."/>
            <person name="Miyashita H."/>
            <person name="Maruyama F."/>
            <person name="van Verk M.C."/>
            <person name="Dutilh B.E."/>
            <person name="Thompson C.C."/>
            <person name="Thompson F.L."/>
        </authorList>
    </citation>
    <scope>NUCLEOTIDE SEQUENCE [LARGE SCALE GENOMIC DNA]</scope>
    <source>
        <strain evidence="2 3">CCMR0081</strain>
    </source>
</reference>
<dbReference type="Proteomes" id="UP000481033">
    <property type="component" value="Unassembled WGS sequence"/>
</dbReference>
<evidence type="ECO:0000259" key="1">
    <source>
        <dbReference type="Pfam" id="PF00534"/>
    </source>
</evidence>
<dbReference type="GO" id="GO:0016757">
    <property type="term" value="F:glycosyltransferase activity"/>
    <property type="evidence" value="ECO:0007669"/>
    <property type="project" value="InterPro"/>
</dbReference>
<dbReference type="EMBL" id="QXHD01000004">
    <property type="protein sequence ID" value="NEZ56143.1"/>
    <property type="molecule type" value="Genomic_DNA"/>
</dbReference>
<accession>A0A6M0RK19</accession>
<evidence type="ECO:0000313" key="2">
    <source>
        <dbReference type="EMBL" id="NEZ56143.1"/>
    </source>
</evidence>
<protein>
    <submittedName>
        <fullName evidence="2">Glycosyltransferase</fullName>
    </submittedName>
</protein>
<keyword evidence="2" id="KW-0808">Transferase</keyword>
<dbReference type="InterPro" id="IPR001296">
    <property type="entry name" value="Glyco_trans_1"/>
</dbReference>
<dbReference type="SUPFAM" id="SSF53756">
    <property type="entry name" value="UDP-Glycosyltransferase/glycogen phosphorylase"/>
    <property type="match status" value="1"/>
</dbReference>
<organism evidence="2 3">
    <name type="scientific">Adonisia turfae CCMR0081</name>
    <dbReference type="NCBI Taxonomy" id="2292702"/>
    <lineage>
        <taxon>Bacteria</taxon>
        <taxon>Bacillati</taxon>
        <taxon>Cyanobacteriota</taxon>
        <taxon>Adonisia</taxon>
        <taxon>Adonisia turfae</taxon>
    </lineage>
</organism>
<dbReference type="RefSeq" id="WP_163698089.1">
    <property type="nucleotide sequence ID" value="NZ_QXHD01000004.1"/>
</dbReference>
<sequence length="412" mass="46070">MKILISAYSCEPNKGSEPGVGWNIAREVAQHHQVWVLTRPDESKEAIEAELARNPIPNLKFVYFTLPFWQDSMRLGQSGAMQIHYYLWQIQAYFVARRLHQDINFDVAHHVTFVRYSTPSWLSLLPVPFVWGPVGGGEQAPQSFFKDFSDKAKQYETLRKLAHKMGEIDPFTRLTAQRSAVVRATTHDTAKQLSKMGASHVQIASESGLAPEEIEKLNSCPLPETGPFRLISMGRLLHWKGFYLGIQAFAKANLPNAEYWILGEGPELENFQALAKDLGVADKVKFWGRLPRKETLEKLAQSHVLVHPSLHDSGGWVCLEGMAAGRPILCLDLGGPAVQVTDETGFRIAAHTPEQATQDLSQAMLKLAQDPDLRKTMGEAGKKLVREHYSWQAKASQLSQLYQELCAGSPGM</sequence>
<name>A0A6M0RK19_9CYAN</name>